<sequence>MTGTAEPAGHGPLSPALRAALTHLRLCDTRADGTPDIRLEGLRVPGDTVREVRQALAAALYERWHAGTAREPDAPALPPRRDHPFEARLIGATPHAHTPAEAVVRTPPAPGGGVLTAELGRVRVSLPPDAVRGGPGGGPPGAGARVVVELPAVRPALSPGFWLVDGADGRPADGAGRELLRMYVHLRYADAAPRVWGVLLAELTARSVPYRAKVLSRPWAYPRRDALVVYLDADRADAVFPLAAAVRRLPGVGADTSVFTRRLLPGVAVAWEPRDARPGRHGQSFGQHRAAAVAEGVLRHAADRERTDLAREVAASLHRAGADPAEPARNHSSPGLPTSALLTSRPASRPLP</sequence>
<gene>
    <name evidence="2" type="ORF">GCM10010246_39750</name>
</gene>
<accession>A0ABN3GCC9</accession>
<reference evidence="2 3" key="1">
    <citation type="journal article" date="2019" name="Int. J. Syst. Evol. Microbiol.">
        <title>The Global Catalogue of Microorganisms (GCM) 10K type strain sequencing project: providing services to taxonomists for standard genome sequencing and annotation.</title>
        <authorList>
            <consortium name="The Broad Institute Genomics Platform"/>
            <consortium name="The Broad Institute Genome Sequencing Center for Infectious Disease"/>
            <person name="Wu L."/>
            <person name="Ma J."/>
        </authorList>
    </citation>
    <scope>NUCLEOTIDE SEQUENCE [LARGE SCALE GENOMIC DNA]</scope>
    <source>
        <strain evidence="2 3">JCM 4316</strain>
    </source>
</reference>
<evidence type="ECO:0000313" key="3">
    <source>
        <dbReference type="Proteomes" id="UP001500253"/>
    </source>
</evidence>
<dbReference type="InterPro" id="IPR040871">
    <property type="entry name" value="HopA1"/>
</dbReference>
<feature type="compositionally biased region" description="Polar residues" evidence="1">
    <location>
        <begin position="330"/>
        <end position="346"/>
    </location>
</feature>
<feature type="region of interest" description="Disordered" evidence="1">
    <location>
        <begin position="309"/>
        <end position="352"/>
    </location>
</feature>
<evidence type="ECO:0000256" key="1">
    <source>
        <dbReference type="SAM" id="MobiDB-lite"/>
    </source>
</evidence>
<proteinExistence type="predicted"/>
<protein>
    <submittedName>
        <fullName evidence="2">Uncharacterized protein</fullName>
    </submittedName>
</protein>
<keyword evidence="3" id="KW-1185">Reference proteome</keyword>
<evidence type="ECO:0000313" key="2">
    <source>
        <dbReference type="EMBL" id="GAA2348365.1"/>
    </source>
</evidence>
<organism evidence="2 3">
    <name type="scientific">Streptomyces cuspidosporus</name>
    <dbReference type="NCBI Taxonomy" id="66882"/>
    <lineage>
        <taxon>Bacteria</taxon>
        <taxon>Bacillati</taxon>
        <taxon>Actinomycetota</taxon>
        <taxon>Actinomycetes</taxon>
        <taxon>Kitasatosporales</taxon>
        <taxon>Streptomycetaceae</taxon>
        <taxon>Streptomyces</taxon>
    </lineage>
</organism>
<dbReference type="RefSeq" id="WP_346175762.1">
    <property type="nucleotide sequence ID" value="NZ_BAAASD010000015.1"/>
</dbReference>
<dbReference type="EMBL" id="BAAASD010000015">
    <property type="protein sequence ID" value="GAA2348365.1"/>
    <property type="molecule type" value="Genomic_DNA"/>
</dbReference>
<dbReference type="Pfam" id="PF17914">
    <property type="entry name" value="HopA1"/>
    <property type="match status" value="1"/>
</dbReference>
<name>A0ABN3GCC9_9ACTN</name>
<comment type="caution">
    <text evidence="2">The sequence shown here is derived from an EMBL/GenBank/DDBJ whole genome shotgun (WGS) entry which is preliminary data.</text>
</comment>
<dbReference type="Proteomes" id="UP001500253">
    <property type="component" value="Unassembled WGS sequence"/>
</dbReference>